<dbReference type="PANTHER" id="PTHR30346">
    <property type="entry name" value="TRANSCRIPTIONAL DUAL REGULATOR HCAR-RELATED"/>
    <property type="match status" value="1"/>
</dbReference>
<dbReference type="Pfam" id="PF00126">
    <property type="entry name" value="HTH_1"/>
    <property type="match status" value="1"/>
</dbReference>
<keyword evidence="3" id="KW-0238">DNA-binding</keyword>
<dbReference type="Gene3D" id="3.40.190.10">
    <property type="entry name" value="Periplasmic binding protein-like II"/>
    <property type="match status" value="2"/>
</dbReference>
<evidence type="ECO:0000259" key="5">
    <source>
        <dbReference type="PROSITE" id="PS50931"/>
    </source>
</evidence>
<dbReference type="SUPFAM" id="SSF53850">
    <property type="entry name" value="Periplasmic binding protein-like II"/>
    <property type="match status" value="1"/>
</dbReference>
<gene>
    <name evidence="6" type="ORF">OG814_10155</name>
</gene>
<dbReference type="InterPro" id="IPR000847">
    <property type="entry name" value="LysR_HTH_N"/>
</dbReference>
<dbReference type="SUPFAM" id="SSF46785">
    <property type="entry name" value="Winged helix' DNA-binding domain"/>
    <property type="match status" value="1"/>
</dbReference>
<evidence type="ECO:0000256" key="2">
    <source>
        <dbReference type="ARBA" id="ARBA00023015"/>
    </source>
</evidence>
<comment type="similarity">
    <text evidence="1">Belongs to the LysR transcriptional regulatory family.</text>
</comment>
<evidence type="ECO:0000256" key="1">
    <source>
        <dbReference type="ARBA" id="ARBA00009437"/>
    </source>
</evidence>
<name>A0ABZ1L547_9ACTN</name>
<protein>
    <submittedName>
        <fullName evidence="6">LysR substrate-binding domain-containing protein</fullName>
    </submittedName>
</protein>
<organism evidence="6 7">
    <name type="scientific">Streptomyces zaomyceticus</name>
    <dbReference type="NCBI Taxonomy" id="68286"/>
    <lineage>
        <taxon>Bacteria</taxon>
        <taxon>Bacillati</taxon>
        <taxon>Actinomycetota</taxon>
        <taxon>Actinomycetes</taxon>
        <taxon>Kitasatosporales</taxon>
        <taxon>Streptomycetaceae</taxon>
        <taxon>Streptomyces</taxon>
    </lineage>
</organism>
<dbReference type="Gene3D" id="1.10.10.10">
    <property type="entry name" value="Winged helix-like DNA-binding domain superfamily/Winged helix DNA-binding domain"/>
    <property type="match status" value="1"/>
</dbReference>
<dbReference type="EMBL" id="CP108188">
    <property type="protein sequence ID" value="WTR69601.1"/>
    <property type="molecule type" value="Genomic_DNA"/>
</dbReference>
<keyword evidence="7" id="KW-1185">Reference proteome</keyword>
<dbReference type="InterPro" id="IPR036388">
    <property type="entry name" value="WH-like_DNA-bd_sf"/>
</dbReference>
<evidence type="ECO:0000313" key="6">
    <source>
        <dbReference type="EMBL" id="WTR69601.1"/>
    </source>
</evidence>
<dbReference type="InterPro" id="IPR036390">
    <property type="entry name" value="WH_DNA-bd_sf"/>
</dbReference>
<keyword evidence="4" id="KW-0804">Transcription</keyword>
<dbReference type="Pfam" id="PF03466">
    <property type="entry name" value="LysR_substrate"/>
    <property type="match status" value="1"/>
</dbReference>
<dbReference type="RefSeq" id="WP_189832531.1">
    <property type="nucleotide sequence ID" value="NZ_BNBZ01000011.1"/>
</dbReference>
<dbReference type="Proteomes" id="UP001622594">
    <property type="component" value="Chromosome"/>
</dbReference>
<evidence type="ECO:0000256" key="4">
    <source>
        <dbReference type="ARBA" id="ARBA00023163"/>
    </source>
</evidence>
<dbReference type="InterPro" id="IPR005119">
    <property type="entry name" value="LysR_subst-bd"/>
</dbReference>
<evidence type="ECO:0000256" key="3">
    <source>
        <dbReference type="ARBA" id="ARBA00023125"/>
    </source>
</evidence>
<dbReference type="PANTHER" id="PTHR30346:SF29">
    <property type="entry name" value="LYSR SUBSTRATE-BINDING"/>
    <property type="match status" value="1"/>
</dbReference>
<feature type="domain" description="HTH lysR-type" evidence="5">
    <location>
        <begin position="2"/>
        <end position="59"/>
    </location>
</feature>
<proteinExistence type="inferred from homology"/>
<dbReference type="GeneID" id="97201018"/>
<accession>A0ABZ1L547</accession>
<reference evidence="6 7" key="1">
    <citation type="submission" date="2022-10" db="EMBL/GenBank/DDBJ databases">
        <title>The complete genomes of actinobacterial strains from the NBC collection.</title>
        <authorList>
            <person name="Joergensen T.S."/>
            <person name="Alvarez Arevalo M."/>
            <person name="Sterndorff E.B."/>
            <person name="Faurdal D."/>
            <person name="Vuksanovic O."/>
            <person name="Mourched A.-S."/>
            <person name="Charusanti P."/>
            <person name="Shaw S."/>
            <person name="Blin K."/>
            <person name="Weber T."/>
        </authorList>
    </citation>
    <scope>NUCLEOTIDE SEQUENCE [LARGE SCALE GENOMIC DNA]</scope>
    <source>
        <strain evidence="6 7">NBC_00123</strain>
    </source>
</reference>
<keyword evidence="2" id="KW-0805">Transcription regulation</keyword>
<sequence length="306" mass="32602">MLNLHQLRLLRELAHRGTIAAVADVLAYTPSAVSQQLSALERKTGVSLLERTGRRVVLTPAGVNLVRHAEVILEHLEAAEAELMESKGVAGPLRVGIYPSAAGSLSGSIFTALRRSHPRLELWVQEIDPSDASNALRGGQLDLALLHSYEGLLPPVEPGVHSTPIFAERMLLAAPADPSALGWTVHETDDPVRKWQDVPWILPAPGTLCHTVVTRLCETNGFHVSSWHRVDDYHTTLGLVAAGAGVAIVPELSAQVVPPGATVTPLPLLRRSSVAFRVGGSAKPAISAFIEALREALPEGLATADV</sequence>
<evidence type="ECO:0000313" key="7">
    <source>
        <dbReference type="Proteomes" id="UP001622594"/>
    </source>
</evidence>
<dbReference type="PROSITE" id="PS50931">
    <property type="entry name" value="HTH_LYSR"/>
    <property type="match status" value="1"/>
</dbReference>